<protein>
    <recommendedName>
        <fullName evidence="7">UPF0761 membrane protein DU000_00915</fullName>
    </recommendedName>
</protein>
<keyword evidence="5 7" id="KW-1133">Transmembrane helix</keyword>
<evidence type="ECO:0000313" key="9">
    <source>
        <dbReference type="Proteomes" id="UP000252357"/>
    </source>
</evidence>
<comment type="similarity">
    <text evidence="7">Belongs to the UPF0761 family.</text>
</comment>
<sequence>MTTKKLNLKRIREILWIALLRAREERVTQVAGSLTFTSVLSLVPMLTIALALFTAFPLFRDARDAFQQQWLADVLPPQISAQVLGYINLFAAKAKGLTAVGLIFLIVTAISMMLTLDKVLNEIWHVKRRRPLGQRVLVYWAAITLGPVLLGASLSATSYLRSAMGLDIPGLSRFLLEALPIVVMGLAFAALYVVVPNRLVLWPHALIGGAFAAITFELMKTGFAWYISRFPTYTAVYGAFAALPIFFLWIYLSWLVTLFGAALTAALPSLRYEKAKKLKHPGERFINALLILRELYQARQSLPQPGLRREQLIARLRISADSCDQLLDHLDELGLVARLDASGRTERWALICDPAETRLHYLYEKMAFERHYFATQLNQYFPALEGWLQQLVSEPALQVDLASLFESPEIAPN</sequence>
<dbReference type="PANTHER" id="PTHR30213">
    <property type="entry name" value="INNER MEMBRANE PROTEIN YHJD"/>
    <property type="match status" value="1"/>
</dbReference>
<dbReference type="NCBIfam" id="TIGR00765">
    <property type="entry name" value="yihY_not_rbn"/>
    <property type="match status" value="1"/>
</dbReference>
<keyword evidence="9" id="KW-1185">Reference proteome</keyword>
<feature type="transmembrane region" description="Helical" evidence="7">
    <location>
        <begin position="206"/>
        <end position="227"/>
    </location>
</feature>
<accession>A0A368L6U4</accession>
<reference evidence="8 9" key="1">
    <citation type="journal article" date="2018" name="Int. J. Syst. Evol. Microbiol.">
        <title>Parvibium lacunae gen. nov., sp. nov., a new member of the family Alcaligenaceae isolated from a freshwater pond.</title>
        <authorList>
            <person name="Chen W.M."/>
            <person name="Xie P.B."/>
            <person name="Hsu M.Y."/>
            <person name="Sheu S.Y."/>
        </authorList>
    </citation>
    <scope>NUCLEOTIDE SEQUENCE [LARGE SCALE GENOMIC DNA]</scope>
    <source>
        <strain evidence="8 9">KMB9</strain>
    </source>
</reference>
<keyword evidence="6 7" id="KW-0472">Membrane</keyword>
<keyword evidence="2 7" id="KW-1003">Cell membrane</keyword>
<feature type="transmembrane region" description="Helical" evidence="7">
    <location>
        <begin position="96"/>
        <end position="116"/>
    </location>
</feature>
<dbReference type="Proteomes" id="UP000252357">
    <property type="component" value="Unassembled WGS sequence"/>
</dbReference>
<dbReference type="OrthoDB" id="9808671at2"/>
<comment type="caution">
    <text evidence="8">The sequence shown here is derived from an EMBL/GenBank/DDBJ whole genome shotgun (WGS) entry which is preliminary data.</text>
</comment>
<dbReference type="HAMAP" id="MF_00672">
    <property type="entry name" value="UPF0761"/>
    <property type="match status" value="1"/>
</dbReference>
<evidence type="ECO:0000256" key="3">
    <source>
        <dbReference type="ARBA" id="ARBA00022519"/>
    </source>
</evidence>
<evidence type="ECO:0000256" key="1">
    <source>
        <dbReference type="ARBA" id="ARBA00004651"/>
    </source>
</evidence>
<evidence type="ECO:0000256" key="6">
    <source>
        <dbReference type="ARBA" id="ARBA00023136"/>
    </source>
</evidence>
<evidence type="ECO:0000256" key="5">
    <source>
        <dbReference type="ARBA" id="ARBA00022989"/>
    </source>
</evidence>
<dbReference type="AlphaFoldDB" id="A0A368L6U4"/>
<feature type="transmembrane region" description="Helical" evidence="7">
    <location>
        <begin position="30"/>
        <end position="56"/>
    </location>
</feature>
<dbReference type="PANTHER" id="PTHR30213:SF0">
    <property type="entry name" value="UPF0761 MEMBRANE PROTEIN YIHY"/>
    <property type="match status" value="1"/>
</dbReference>
<evidence type="ECO:0000313" key="8">
    <source>
        <dbReference type="EMBL" id="RCS59334.1"/>
    </source>
</evidence>
<dbReference type="Pfam" id="PF03631">
    <property type="entry name" value="Virul_fac_BrkB"/>
    <property type="match status" value="1"/>
</dbReference>
<proteinExistence type="inferred from homology"/>
<comment type="subcellular location">
    <subcellularLocation>
        <location evidence="1 7">Cell membrane</location>
        <topology evidence="1 7">Multi-pass membrane protein</topology>
    </subcellularLocation>
</comment>
<feature type="transmembrane region" description="Helical" evidence="7">
    <location>
        <begin position="136"/>
        <end position="154"/>
    </location>
</feature>
<feature type="transmembrane region" description="Helical" evidence="7">
    <location>
        <begin position="174"/>
        <end position="194"/>
    </location>
</feature>
<organism evidence="8 9">
    <name type="scientific">Parvibium lacunae</name>
    <dbReference type="NCBI Taxonomy" id="1888893"/>
    <lineage>
        <taxon>Bacteria</taxon>
        <taxon>Pseudomonadati</taxon>
        <taxon>Pseudomonadota</taxon>
        <taxon>Betaproteobacteria</taxon>
        <taxon>Burkholderiales</taxon>
        <taxon>Alcaligenaceae</taxon>
        <taxon>Parvibium</taxon>
    </lineage>
</organism>
<feature type="transmembrane region" description="Helical" evidence="7">
    <location>
        <begin position="239"/>
        <end position="267"/>
    </location>
</feature>
<evidence type="ECO:0000256" key="4">
    <source>
        <dbReference type="ARBA" id="ARBA00022692"/>
    </source>
</evidence>
<keyword evidence="3" id="KW-0997">Cell inner membrane</keyword>
<keyword evidence="4 7" id="KW-0812">Transmembrane</keyword>
<dbReference type="InterPro" id="IPR023679">
    <property type="entry name" value="UPF0761_bac"/>
</dbReference>
<evidence type="ECO:0000256" key="7">
    <source>
        <dbReference type="HAMAP-Rule" id="MF_00672"/>
    </source>
</evidence>
<dbReference type="RefSeq" id="WP_114401484.1">
    <property type="nucleotide sequence ID" value="NZ_QPGB01000001.1"/>
</dbReference>
<dbReference type="EMBL" id="QPGB01000001">
    <property type="protein sequence ID" value="RCS59334.1"/>
    <property type="molecule type" value="Genomic_DNA"/>
</dbReference>
<dbReference type="GO" id="GO:0005886">
    <property type="term" value="C:plasma membrane"/>
    <property type="evidence" value="ECO:0007669"/>
    <property type="project" value="UniProtKB-SubCell"/>
</dbReference>
<name>A0A368L6U4_9BURK</name>
<dbReference type="InterPro" id="IPR017039">
    <property type="entry name" value="Virul_fac_BrkB"/>
</dbReference>
<evidence type="ECO:0000256" key="2">
    <source>
        <dbReference type="ARBA" id="ARBA00022475"/>
    </source>
</evidence>
<gene>
    <name evidence="8" type="ORF">DU000_00915</name>
</gene>